<evidence type="ECO:0000313" key="3">
    <source>
        <dbReference type="Proteomes" id="UP000266841"/>
    </source>
</evidence>
<dbReference type="EMBL" id="AGNL01048205">
    <property type="protein sequence ID" value="EJK45840.1"/>
    <property type="molecule type" value="Genomic_DNA"/>
</dbReference>
<feature type="compositionally biased region" description="Basic and acidic residues" evidence="1">
    <location>
        <begin position="63"/>
        <end position="74"/>
    </location>
</feature>
<proteinExistence type="predicted"/>
<sequence length="146" mass="15200">RAPAGKKRSEHSAIGSSVSSARRRDDQVSGEAVEEPAAESVVARTATAPPVSERASRPVRTRCLPDRAPERRTEAPAVLVGEAAKRAAGSRSLPSRCGSSPSKRFAGGGERSTASHAPTAGGLEAKGWRLICTDLLCTACLLSLRL</sequence>
<accession>K0R1L9</accession>
<feature type="non-terminal residue" evidence="2">
    <location>
        <position position="1"/>
    </location>
</feature>
<feature type="region of interest" description="Disordered" evidence="1">
    <location>
        <begin position="1"/>
        <end position="120"/>
    </location>
</feature>
<reference evidence="2 3" key="1">
    <citation type="journal article" date="2012" name="Genome Biol.">
        <title>Genome and low-iron response of an oceanic diatom adapted to chronic iron limitation.</title>
        <authorList>
            <person name="Lommer M."/>
            <person name="Specht M."/>
            <person name="Roy A.S."/>
            <person name="Kraemer L."/>
            <person name="Andreson R."/>
            <person name="Gutowska M.A."/>
            <person name="Wolf J."/>
            <person name="Bergner S.V."/>
            <person name="Schilhabel M.B."/>
            <person name="Klostermeier U.C."/>
            <person name="Beiko R.G."/>
            <person name="Rosenstiel P."/>
            <person name="Hippler M."/>
            <person name="Laroche J."/>
        </authorList>
    </citation>
    <scope>NUCLEOTIDE SEQUENCE [LARGE SCALE GENOMIC DNA]</scope>
    <source>
        <strain evidence="2 3">CCMP1005</strain>
    </source>
</reference>
<keyword evidence="3" id="KW-1185">Reference proteome</keyword>
<dbReference type="AlphaFoldDB" id="K0R1L9"/>
<name>K0R1L9_THAOC</name>
<protein>
    <submittedName>
        <fullName evidence="2">Uncharacterized protein</fullName>
    </submittedName>
</protein>
<evidence type="ECO:0000256" key="1">
    <source>
        <dbReference type="SAM" id="MobiDB-lite"/>
    </source>
</evidence>
<comment type="caution">
    <text evidence="2">The sequence shown here is derived from an EMBL/GenBank/DDBJ whole genome shotgun (WGS) entry which is preliminary data.</text>
</comment>
<dbReference type="Proteomes" id="UP000266841">
    <property type="component" value="Unassembled WGS sequence"/>
</dbReference>
<evidence type="ECO:0000313" key="2">
    <source>
        <dbReference type="EMBL" id="EJK45840.1"/>
    </source>
</evidence>
<gene>
    <name evidence="2" type="ORF">THAOC_35523</name>
</gene>
<organism evidence="2 3">
    <name type="scientific">Thalassiosira oceanica</name>
    <name type="common">Marine diatom</name>
    <dbReference type="NCBI Taxonomy" id="159749"/>
    <lineage>
        <taxon>Eukaryota</taxon>
        <taxon>Sar</taxon>
        <taxon>Stramenopiles</taxon>
        <taxon>Ochrophyta</taxon>
        <taxon>Bacillariophyta</taxon>
        <taxon>Coscinodiscophyceae</taxon>
        <taxon>Thalassiosirophycidae</taxon>
        <taxon>Thalassiosirales</taxon>
        <taxon>Thalassiosiraceae</taxon>
        <taxon>Thalassiosira</taxon>
    </lineage>
</organism>